<dbReference type="InterPro" id="IPR015956">
    <property type="entry name" value="Peniciliin-bd_prot_C_sf"/>
</dbReference>
<dbReference type="InterPro" id="IPR037167">
    <property type="entry name" value="Peptidase_S11_C_sf"/>
</dbReference>
<dbReference type="PRINTS" id="PR00725">
    <property type="entry name" value="DADACBPTASE1"/>
</dbReference>
<evidence type="ECO:0000256" key="9">
    <source>
        <dbReference type="ARBA" id="ARBA00022960"/>
    </source>
</evidence>
<sequence length="391" mass="43299">MMTQYLSPQTLLFRVFICLSLLTLAPLSAANGLIPRAPDVDARGYLLMDAKSGQVIVEHNAEQELPPASLTKMMTAYLVEKEIAAGNITEQEMVPISVKAWRMGGSRMFIQEGTRVSVQDLLKGVVIQSGNDASVALAEYVAGSEEAFADLMNNQARELGMDDTHFMNATGWPAENHYTTAHDLAILARAIIRDFPEHYDLYAQKEFTYNGITQHNRNLLLWRDDSVDGLKTGHTEEAGYCLVSSAKQDGMRLIAVVMGTDSEAARARESQKLLSYGFRFYETYEGYGAGDVLDTPAVWMGAANQVRLGLEEDLILTVPKDSQDQLKASMSIRPELRAPIREGEQYGTLTVTLADETVAQRPLVALENVEEAGFFAKIWDHVVLFFKGLFS</sequence>
<evidence type="ECO:0000256" key="13">
    <source>
        <dbReference type="RuleBase" id="RU004016"/>
    </source>
</evidence>
<evidence type="ECO:0000259" key="14">
    <source>
        <dbReference type="SMART" id="SM00936"/>
    </source>
</evidence>
<dbReference type="InterPro" id="IPR018044">
    <property type="entry name" value="Peptidase_S11"/>
</dbReference>
<evidence type="ECO:0000256" key="6">
    <source>
        <dbReference type="ARBA" id="ARBA00022670"/>
    </source>
</evidence>
<evidence type="ECO:0000256" key="5">
    <source>
        <dbReference type="ARBA" id="ARBA00022645"/>
    </source>
</evidence>
<keyword evidence="8" id="KW-0378">Hydrolase</keyword>
<keyword evidence="5" id="KW-0121">Carboxypeptidase</keyword>
<dbReference type="Proteomes" id="UP000644441">
    <property type="component" value="Unassembled WGS sequence"/>
</dbReference>
<dbReference type="InterPro" id="IPR001967">
    <property type="entry name" value="Peptidase_S11_N"/>
</dbReference>
<evidence type="ECO:0000256" key="10">
    <source>
        <dbReference type="ARBA" id="ARBA00022984"/>
    </source>
</evidence>
<dbReference type="SUPFAM" id="SSF56601">
    <property type="entry name" value="beta-lactamase/transpeptidase-like"/>
    <property type="match status" value="1"/>
</dbReference>
<comment type="function">
    <text evidence="1">Removes C-terminal D-alanyl residues from sugar-peptide cell wall precursors.</text>
</comment>
<evidence type="ECO:0000256" key="11">
    <source>
        <dbReference type="ARBA" id="ARBA00023316"/>
    </source>
</evidence>
<feature type="domain" description="Peptidase S11 D-Ala-D-Ala carboxypeptidase A C-terminal" evidence="14">
    <location>
        <begin position="281"/>
        <end position="371"/>
    </location>
</feature>
<dbReference type="Gene3D" id="3.40.710.10">
    <property type="entry name" value="DD-peptidase/beta-lactamase superfamily"/>
    <property type="match status" value="1"/>
</dbReference>
<evidence type="ECO:0000256" key="4">
    <source>
        <dbReference type="ARBA" id="ARBA00012448"/>
    </source>
</evidence>
<dbReference type="EC" id="3.4.16.4" evidence="4"/>
<evidence type="ECO:0000256" key="3">
    <source>
        <dbReference type="ARBA" id="ARBA00007164"/>
    </source>
</evidence>
<comment type="similarity">
    <text evidence="3 13">Belongs to the peptidase S11 family.</text>
</comment>
<keyword evidence="11" id="KW-0961">Cell wall biogenesis/degradation</keyword>
<accession>A0ABS0AGC4</accession>
<dbReference type="Pfam" id="PF07943">
    <property type="entry name" value="PBP5_C"/>
    <property type="match status" value="1"/>
</dbReference>
<dbReference type="InterPro" id="IPR012907">
    <property type="entry name" value="Peptidase_S11_C"/>
</dbReference>
<evidence type="ECO:0000256" key="12">
    <source>
        <dbReference type="ARBA" id="ARBA00034000"/>
    </source>
</evidence>
<evidence type="ECO:0000256" key="7">
    <source>
        <dbReference type="ARBA" id="ARBA00022729"/>
    </source>
</evidence>
<evidence type="ECO:0000256" key="1">
    <source>
        <dbReference type="ARBA" id="ARBA00003217"/>
    </source>
</evidence>
<name>A0ABS0AGC4_9GAMM</name>
<dbReference type="SMART" id="SM00936">
    <property type="entry name" value="PBP5_C"/>
    <property type="match status" value="1"/>
</dbReference>
<comment type="catalytic activity">
    <reaction evidence="12">
        <text>Preferential cleavage: (Ac)2-L-Lys-D-Ala-|-D-Ala. Also transpeptidation of peptidyl-alanyl moieties that are N-acyl substituents of D-alanine.</text>
        <dbReference type="EC" id="3.4.16.4"/>
    </reaction>
</comment>
<dbReference type="InterPro" id="IPR012338">
    <property type="entry name" value="Beta-lactam/transpept-like"/>
</dbReference>
<dbReference type="EMBL" id="ARXR01000012">
    <property type="protein sequence ID" value="MBF5053210.1"/>
    <property type="molecule type" value="Genomic_DNA"/>
</dbReference>
<comment type="pathway">
    <text evidence="2">Cell wall biogenesis; peptidoglycan biosynthesis.</text>
</comment>
<comment type="caution">
    <text evidence="15">The sequence shown here is derived from an EMBL/GenBank/DDBJ whole genome shotgun (WGS) entry which is preliminary data.</text>
</comment>
<dbReference type="PANTHER" id="PTHR21581">
    <property type="entry name" value="D-ALANYL-D-ALANINE CARBOXYPEPTIDASE"/>
    <property type="match status" value="1"/>
</dbReference>
<reference evidence="15 16" key="1">
    <citation type="submission" date="2012-09" db="EMBL/GenBank/DDBJ databases">
        <title>Genome Sequence of alkane-degrading Bacterium Alcanivorax venustensis ISO4.</title>
        <authorList>
            <person name="Lai Q."/>
            <person name="Shao Z."/>
        </authorList>
    </citation>
    <scope>NUCLEOTIDE SEQUENCE [LARGE SCALE GENOMIC DNA]</scope>
    <source>
        <strain evidence="15 16">ISO4</strain>
    </source>
</reference>
<keyword evidence="16" id="KW-1185">Reference proteome</keyword>
<dbReference type="Gene3D" id="2.60.410.10">
    <property type="entry name" value="D-Ala-D-Ala carboxypeptidase, C-terminal domain"/>
    <property type="match status" value="1"/>
</dbReference>
<protein>
    <recommendedName>
        <fullName evidence="4">serine-type D-Ala-D-Ala carboxypeptidase</fullName>
        <ecNumber evidence="4">3.4.16.4</ecNumber>
    </recommendedName>
</protein>
<dbReference type="PANTHER" id="PTHR21581:SF6">
    <property type="entry name" value="TRAFFICKING PROTEIN PARTICLE COMPLEX SUBUNIT 12"/>
    <property type="match status" value="1"/>
</dbReference>
<organism evidence="15 16">
    <name type="scientific">Alloalcanivorax venustensis ISO4</name>
    <dbReference type="NCBI Taxonomy" id="1177184"/>
    <lineage>
        <taxon>Bacteria</taxon>
        <taxon>Pseudomonadati</taxon>
        <taxon>Pseudomonadota</taxon>
        <taxon>Gammaproteobacteria</taxon>
        <taxon>Oceanospirillales</taxon>
        <taxon>Alcanivoracaceae</taxon>
        <taxon>Alloalcanivorax</taxon>
    </lineage>
</organism>
<dbReference type="Pfam" id="PF00768">
    <property type="entry name" value="Peptidase_S11"/>
    <property type="match status" value="1"/>
</dbReference>
<gene>
    <name evidence="15" type="ORF">ISO4_01812</name>
</gene>
<evidence type="ECO:0000256" key="2">
    <source>
        <dbReference type="ARBA" id="ARBA00004752"/>
    </source>
</evidence>
<dbReference type="SUPFAM" id="SSF69189">
    <property type="entry name" value="Penicillin-binding protein associated domain"/>
    <property type="match status" value="1"/>
</dbReference>
<evidence type="ECO:0000313" key="15">
    <source>
        <dbReference type="EMBL" id="MBF5053210.1"/>
    </source>
</evidence>
<keyword evidence="7" id="KW-0732">Signal</keyword>
<evidence type="ECO:0000256" key="8">
    <source>
        <dbReference type="ARBA" id="ARBA00022801"/>
    </source>
</evidence>
<proteinExistence type="inferred from homology"/>
<keyword evidence="6" id="KW-0645">Protease</keyword>
<keyword evidence="9" id="KW-0133">Cell shape</keyword>
<keyword evidence="10" id="KW-0573">Peptidoglycan synthesis</keyword>
<evidence type="ECO:0000313" key="16">
    <source>
        <dbReference type="Proteomes" id="UP000644441"/>
    </source>
</evidence>